<comment type="caution">
    <text evidence="2">The sequence shown here is derived from an EMBL/GenBank/DDBJ whole genome shotgun (WGS) entry which is preliminary data.</text>
</comment>
<keyword evidence="3" id="KW-1185">Reference proteome</keyword>
<feature type="coiled-coil region" evidence="1">
    <location>
        <begin position="39"/>
        <end position="66"/>
    </location>
</feature>
<sequence>MLMFDALVPVVGAAAGAAAGVVAGAGGGVVRFSVDPDQAHKMIEGLKKAIERLMELETESGQIQTAGAPGPDPFSGYATLAMRKTAGTESGGYRWANREAQKALELTIKNIEQQLANYQKTDEAAQSAMKG</sequence>
<evidence type="ECO:0000313" key="3">
    <source>
        <dbReference type="Proteomes" id="UP001285352"/>
    </source>
</evidence>
<name>A0ABU4VDH8_9PSEU</name>
<proteinExistence type="predicted"/>
<dbReference type="RefSeq" id="WP_319981810.1">
    <property type="nucleotide sequence ID" value="NZ_JAXAVU010000019.1"/>
</dbReference>
<reference evidence="2 3" key="2">
    <citation type="submission" date="2023-11" db="EMBL/GenBank/DDBJ databases">
        <authorList>
            <person name="Lara A.C."/>
            <person name="Chronakova A."/>
        </authorList>
    </citation>
    <scope>NUCLEOTIDE SEQUENCE [LARGE SCALE GENOMIC DNA]</scope>
    <source>
        <strain evidence="2 3">BCCO 10_0061</strain>
    </source>
</reference>
<organism evidence="2 3">
    <name type="scientific">Lentzea sokolovensis</name>
    <dbReference type="NCBI Taxonomy" id="3095429"/>
    <lineage>
        <taxon>Bacteria</taxon>
        <taxon>Bacillati</taxon>
        <taxon>Actinomycetota</taxon>
        <taxon>Actinomycetes</taxon>
        <taxon>Pseudonocardiales</taxon>
        <taxon>Pseudonocardiaceae</taxon>
        <taxon>Lentzea</taxon>
    </lineage>
</organism>
<evidence type="ECO:0008006" key="4">
    <source>
        <dbReference type="Google" id="ProtNLM"/>
    </source>
</evidence>
<protein>
    <recommendedName>
        <fullName evidence="4">PE family protein</fullName>
    </recommendedName>
</protein>
<feature type="coiled-coil region" evidence="1">
    <location>
        <begin position="97"/>
        <end position="128"/>
    </location>
</feature>
<accession>A0ABU4VDH8</accession>
<evidence type="ECO:0000313" key="2">
    <source>
        <dbReference type="EMBL" id="MDX8149847.1"/>
    </source>
</evidence>
<dbReference type="Proteomes" id="UP001285352">
    <property type="component" value="Unassembled WGS sequence"/>
</dbReference>
<evidence type="ECO:0000256" key="1">
    <source>
        <dbReference type="SAM" id="Coils"/>
    </source>
</evidence>
<reference evidence="2 3" key="1">
    <citation type="submission" date="2023-11" db="EMBL/GenBank/DDBJ databases">
        <title>Lentzea sokolovensis, sp. nov., Lentzea kristufkii, sp. nov., and Lentzea miocenensis, sp. nov., rare actinobacteria from Sokolov Coal Basin, Miocene lacustrine sediment, Czech Republic.</title>
        <authorList>
            <person name="Lara A."/>
            <person name="Kotroba L."/>
            <person name="Nouioui I."/>
            <person name="Neumann-Schaal M."/>
            <person name="Mast Y."/>
            <person name="Chronakova A."/>
        </authorList>
    </citation>
    <scope>NUCLEOTIDE SEQUENCE [LARGE SCALE GENOMIC DNA]</scope>
    <source>
        <strain evidence="2 3">BCCO 10_0061</strain>
    </source>
</reference>
<dbReference type="EMBL" id="JAXAVU010000019">
    <property type="protein sequence ID" value="MDX8149847.1"/>
    <property type="molecule type" value="Genomic_DNA"/>
</dbReference>
<gene>
    <name evidence="2" type="ORF">SK854_47545</name>
</gene>
<keyword evidence="1" id="KW-0175">Coiled coil</keyword>